<accession>A0A7X1A9G8</accession>
<evidence type="ECO:0000313" key="1">
    <source>
        <dbReference type="EMBL" id="MBC2373757.1"/>
    </source>
</evidence>
<comment type="caution">
    <text evidence="1">The sequence shown here is derived from an EMBL/GenBank/DDBJ whole genome shotgun (WGS) entry which is preliminary data.</text>
</comment>
<dbReference type="Proteomes" id="UP000546244">
    <property type="component" value="Unassembled WGS sequence"/>
</dbReference>
<proteinExistence type="predicted"/>
<evidence type="ECO:0000313" key="2">
    <source>
        <dbReference type="Proteomes" id="UP000546244"/>
    </source>
</evidence>
<reference evidence="1 2" key="1">
    <citation type="submission" date="2020-03" db="EMBL/GenBank/DDBJ databases">
        <title>Soil Listeria distribution.</title>
        <authorList>
            <person name="Liao J."/>
            <person name="Wiedmann M."/>
        </authorList>
    </citation>
    <scope>NUCLEOTIDE SEQUENCE [LARGE SCALE GENOMIC DNA]</scope>
    <source>
        <strain evidence="1 2">FSL L7-1850</strain>
    </source>
</reference>
<dbReference type="RefSeq" id="WP_185620150.1">
    <property type="nucleotide sequence ID" value="NZ_JAARMV010000009.1"/>
</dbReference>
<sequence length="264" mass="31590">MSYQKLFSHYYIDPESNTANYTRILSLINELRIISKMQIKQFIATEKELAKSTYDKILLFLEEHYFIQRMLDYRYKKSVVYYITKDGIEFLGSNYTVLKNPYYNIEHCLKINDMLIEGLTCLGSHPYLNSIISERRLVFEMKDGKEAKESKGRVYKVPDFDFEFLSLQEEIDVVWHFEVELTLKSLTRYTERILPYYLKILEDKYTKNDKIIYVVPTGAIQTKLMNLWAEMEHKKQKNYPNFVIVHFDNFATRLSELAQDLHQN</sequence>
<dbReference type="EMBL" id="JAARMV010000009">
    <property type="protein sequence ID" value="MBC2373757.1"/>
    <property type="molecule type" value="Genomic_DNA"/>
</dbReference>
<organism evidence="1 2">
    <name type="scientific">Listeria booriae</name>
    <dbReference type="NCBI Taxonomy" id="1552123"/>
    <lineage>
        <taxon>Bacteria</taxon>
        <taxon>Bacillati</taxon>
        <taxon>Bacillota</taxon>
        <taxon>Bacilli</taxon>
        <taxon>Bacillales</taxon>
        <taxon>Listeriaceae</taxon>
        <taxon>Listeria</taxon>
    </lineage>
</organism>
<gene>
    <name evidence="1" type="ORF">HBP98_17230</name>
</gene>
<dbReference type="AlphaFoldDB" id="A0A7X1A9G8"/>
<name>A0A7X1A9G8_9LIST</name>
<protein>
    <submittedName>
        <fullName evidence="1">ArsR family transcriptional regulator</fullName>
    </submittedName>
</protein>